<feature type="domain" description="CMP/dCMP-type deaminase" evidence="2">
    <location>
        <begin position="11"/>
        <end position="138"/>
    </location>
</feature>
<accession>A0A7S0DRB5</accession>
<dbReference type="SUPFAM" id="SSF53927">
    <property type="entry name" value="Cytidine deaminase-like"/>
    <property type="match status" value="1"/>
</dbReference>
<dbReference type="AlphaFoldDB" id="A0A7S0DRB5"/>
<evidence type="ECO:0000256" key="1">
    <source>
        <dbReference type="ARBA" id="ARBA00022801"/>
    </source>
</evidence>
<dbReference type="InterPro" id="IPR002125">
    <property type="entry name" value="CMP_dCMP_dom"/>
</dbReference>
<dbReference type="PROSITE" id="PS51747">
    <property type="entry name" value="CYT_DCMP_DEAMINASES_2"/>
    <property type="match status" value="1"/>
</dbReference>
<keyword evidence="1" id="KW-0378">Hydrolase</keyword>
<proteinExistence type="predicted"/>
<dbReference type="PANTHER" id="PTHR11079">
    <property type="entry name" value="CYTOSINE DEAMINASE FAMILY MEMBER"/>
    <property type="match status" value="1"/>
</dbReference>
<reference evidence="3" key="1">
    <citation type="submission" date="2021-01" db="EMBL/GenBank/DDBJ databases">
        <authorList>
            <person name="Corre E."/>
            <person name="Pelletier E."/>
            <person name="Niang G."/>
            <person name="Scheremetjew M."/>
            <person name="Finn R."/>
            <person name="Kale V."/>
            <person name="Holt S."/>
            <person name="Cochrane G."/>
            <person name="Meng A."/>
            <person name="Brown T."/>
            <person name="Cohen L."/>
        </authorList>
    </citation>
    <scope>NUCLEOTIDE SEQUENCE</scope>
    <source>
        <strain evidence="3">CCMP2058</strain>
    </source>
</reference>
<dbReference type="Pfam" id="PF00383">
    <property type="entry name" value="dCMP_cyt_deam_1"/>
    <property type="match status" value="1"/>
</dbReference>
<dbReference type="CDD" id="cd01285">
    <property type="entry name" value="nucleoside_deaminase"/>
    <property type="match status" value="1"/>
</dbReference>
<protein>
    <recommendedName>
        <fullName evidence="2">CMP/dCMP-type deaminase domain-containing protein</fullName>
    </recommendedName>
</protein>
<dbReference type="GO" id="GO:0002100">
    <property type="term" value="P:tRNA wobble adenosine to inosine editing"/>
    <property type="evidence" value="ECO:0007669"/>
    <property type="project" value="TreeGrafter"/>
</dbReference>
<sequence length="198" mass="21603">MPATPLADWAERDKIYMRQAVDAARAAIPEEEVAVGCIFVDSRTDVVLAATHNETNKTRNATRHCELVAIDKILEAERVRLRGKEEDVKRASDIFSHCELFVTVEPCIMCAAALRLVKIKRVVYGCANPRFGGTGSVLSLHDQKQREGLGYECTGGLLAAEAIDLLKSFYARGNPNAPPAKRARTLGACDTGTCKLLS</sequence>
<evidence type="ECO:0000259" key="2">
    <source>
        <dbReference type="PROSITE" id="PS51747"/>
    </source>
</evidence>
<organism evidence="3">
    <name type="scientific">Amorphochlora amoebiformis</name>
    <dbReference type="NCBI Taxonomy" id="1561963"/>
    <lineage>
        <taxon>Eukaryota</taxon>
        <taxon>Sar</taxon>
        <taxon>Rhizaria</taxon>
        <taxon>Cercozoa</taxon>
        <taxon>Chlorarachniophyceae</taxon>
        <taxon>Amorphochlora</taxon>
    </lineage>
</organism>
<evidence type="ECO:0000313" key="3">
    <source>
        <dbReference type="EMBL" id="CAD8463108.1"/>
    </source>
</evidence>
<dbReference type="GO" id="GO:0052717">
    <property type="term" value="F:tRNA-specific adenosine-34 deaminase activity"/>
    <property type="evidence" value="ECO:0007669"/>
    <property type="project" value="TreeGrafter"/>
</dbReference>
<gene>
    <name evidence="3" type="ORF">LAMO00422_LOCUS22069</name>
</gene>
<dbReference type="EMBL" id="HBEM01032313">
    <property type="protein sequence ID" value="CAD8463108.1"/>
    <property type="molecule type" value="Transcribed_RNA"/>
</dbReference>
<dbReference type="InterPro" id="IPR016193">
    <property type="entry name" value="Cytidine_deaminase-like"/>
</dbReference>
<dbReference type="PANTHER" id="PTHR11079:SF149">
    <property type="entry name" value="TRNA-SPECIFIC ADENOSINE DEAMINASE 2"/>
    <property type="match status" value="1"/>
</dbReference>
<dbReference type="Gene3D" id="3.40.140.10">
    <property type="entry name" value="Cytidine Deaminase, domain 2"/>
    <property type="match status" value="1"/>
</dbReference>
<name>A0A7S0DRB5_9EUKA</name>